<dbReference type="Proteomes" id="UP000190648">
    <property type="component" value="Unassembled WGS sequence"/>
</dbReference>
<feature type="region of interest" description="Disordered" evidence="1">
    <location>
        <begin position="1"/>
        <end position="33"/>
    </location>
</feature>
<proteinExistence type="predicted"/>
<name>A0A1V4JI34_PATFA</name>
<protein>
    <submittedName>
        <fullName evidence="2">Uncharacterized protein</fullName>
    </submittedName>
</protein>
<evidence type="ECO:0000313" key="3">
    <source>
        <dbReference type="Proteomes" id="UP000190648"/>
    </source>
</evidence>
<organism evidence="2 3">
    <name type="scientific">Patagioenas fasciata monilis</name>
    <dbReference type="NCBI Taxonomy" id="372326"/>
    <lineage>
        <taxon>Eukaryota</taxon>
        <taxon>Metazoa</taxon>
        <taxon>Chordata</taxon>
        <taxon>Craniata</taxon>
        <taxon>Vertebrata</taxon>
        <taxon>Euteleostomi</taxon>
        <taxon>Archelosauria</taxon>
        <taxon>Archosauria</taxon>
        <taxon>Dinosauria</taxon>
        <taxon>Saurischia</taxon>
        <taxon>Theropoda</taxon>
        <taxon>Coelurosauria</taxon>
        <taxon>Aves</taxon>
        <taxon>Neognathae</taxon>
        <taxon>Neoaves</taxon>
        <taxon>Columbimorphae</taxon>
        <taxon>Columbiformes</taxon>
        <taxon>Columbidae</taxon>
        <taxon>Patagioenas</taxon>
    </lineage>
</organism>
<dbReference type="EMBL" id="LSYS01007350">
    <property type="protein sequence ID" value="OPJ71828.1"/>
    <property type="molecule type" value="Genomic_DNA"/>
</dbReference>
<comment type="caution">
    <text evidence="2">The sequence shown here is derived from an EMBL/GenBank/DDBJ whole genome shotgun (WGS) entry which is preliminary data.</text>
</comment>
<dbReference type="AlphaFoldDB" id="A0A1V4JI34"/>
<accession>A0A1V4JI34</accession>
<feature type="compositionally biased region" description="Basic residues" evidence="1">
    <location>
        <begin position="15"/>
        <end position="26"/>
    </location>
</feature>
<keyword evidence="3" id="KW-1185">Reference proteome</keyword>
<evidence type="ECO:0000313" key="2">
    <source>
        <dbReference type="EMBL" id="OPJ71828.1"/>
    </source>
</evidence>
<reference evidence="2 3" key="1">
    <citation type="submission" date="2016-02" db="EMBL/GenBank/DDBJ databases">
        <title>Band-tailed pigeon sequencing and assembly.</title>
        <authorList>
            <person name="Soares A.E."/>
            <person name="Novak B.J."/>
            <person name="Rice E.S."/>
            <person name="O'Connell B."/>
            <person name="Chang D."/>
            <person name="Weber S."/>
            <person name="Shapiro B."/>
        </authorList>
    </citation>
    <scope>NUCLEOTIDE SEQUENCE [LARGE SCALE GENOMIC DNA]</scope>
    <source>
        <strain evidence="2">BTP2013</strain>
        <tissue evidence="2">Blood</tissue>
    </source>
</reference>
<dbReference type="OrthoDB" id="9334385at2759"/>
<evidence type="ECO:0000256" key="1">
    <source>
        <dbReference type="SAM" id="MobiDB-lite"/>
    </source>
</evidence>
<gene>
    <name evidence="2" type="ORF">AV530_020096</name>
</gene>
<sequence>MGQRRRGGHLQTKLNRGRARERHHQNYRLPSPLNVGNTFPRLLNSIVEQKEDTGGQTYTVQCYFPCTGKKGRFEMSAGVSSSPRFA</sequence>